<proteinExistence type="inferred from homology"/>
<dbReference type="EMBL" id="JABEBT010000021">
    <property type="protein sequence ID" value="KAF7637291.1"/>
    <property type="molecule type" value="Genomic_DNA"/>
</dbReference>
<evidence type="ECO:0000256" key="6">
    <source>
        <dbReference type="ARBA" id="ARBA00022842"/>
    </source>
</evidence>
<dbReference type="SUPFAM" id="SSF55811">
    <property type="entry name" value="Nudix"/>
    <property type="match status" value="1"/>
</dbReference>
<comment type="cofactor">
    <cofactor evidence="1">
        <name>Mn(2+)</name>
        <dbReference type="ChEBI" id="CHEBI:29035"/>
    </cofactor>
</comment>
<dbReference type="PANTHER" id="PTHR12318">
    <property type="entry name" value="TESTOSTERONE-REGULATED PROTEIN RP2"/>
    <property type="match status" value="1"/>
</dbReference>
<dbReference type="InterPro" id="IPR039121">
    <property type="entry name" value="NUDT19"/>
</dbReference>
<comment type="cofactor">
    <cofactor evidence="2">
        <name>Mg(2+)</name>
        <dbReference type="ChEBI" id="CHEBI:18420"/>
    </cofactor>
</comment>
<keyword evidence="7" id="KW-0464">Manganese</keyword>
<dbReference type="GO" id="GO:0005739">
    <property type="term" value="C:mitochondrion"/>
    <property type="evidence" value="ECO:0007669"/>
    <property type="project" value="TreeGrafter"/>
</dbReference>
<evidence type="ECO:0000313" key="8">
    <source>
        <dbReference type="EMBL" id="KAF7637291.1"/>
    </source>
</evidence>
<dbReference type="Gene3D" id="3.90.79.10">
    <property type="entry name" value="Nucleoside Triphosphate Pyrophosphohydrolase"/>
    <property type="match status" value="1"/>
</dbReference>
<keyword evidence="6" id="KW-0460">Magnesium</keyword>
<keyword evidence="5 8" id="KW-0378">Hydrolase</keyword>
<evidence type="ECO:0000256" key="1">
    <source>
        <dbReference type="ARBA" id="ARBA00001936"/>
    </source>
</evidence>
<evidence type="ECO:0000256" key="7">
    <source>
        <dbReference type="ARBA" id="ARBA00023211"/>
    </source>
</evidence>
<protein>
    <submittedName>
        <fullName evidence="8">Nudix hydrolase domain-containing protein</fullName>
    </submittedName>
</protein>
<accession>A0A8S9ZWG5</accession>
<dbReference type="PANTHER" id="PTHR12318:SF0">
    <property type="entry name" value="ACYL-COENZYME A DIPHOSPHATASE NUDT19"/>
    <property type="match status" value="1"/>
</dbReference>
<comment type="caution">
    <text evidence="8">The sequence shown here is derived from an EMBL/GenBank/DDBJ whole genome shotgun (WGS) entry which is preliminary data.</text>
</comment>
<keyword evidence="9" id="KW-1185">Reference proteome</keyword>
<dbReference type="CDD" id="cd18870">
    <property type="entry name" value="NUDIX_AcylCoAdiphos_Nudt19"/>
    <property type="match status" value="1"/>
</dbReference>
<dbReference type="GO" id="GO:0046872">
    <property type="term" value="F:metal ion binding"/>
    <property type="evidence" value="ECO:0007669"/>
    <property type="project" value="UniProtKB-KW"/>
</dbReference>
<evidence type="ECO:0000256" key="2">
    <source>
        <dbReference type="ARBA" id="ARBA00001946"/>
    </source>
</evidence>
<dbReference type="AlphaFoldDB" id="A0A8S9ZWG5"/>
<evidence type="ECO:0000256" key="3">
    <source>
        <dbReference type="ARBA" id="ARBA00005582"/>
    </source>
</evidence>
<dbReference type="GO" id="GO:0016818">
    <property type="term" value="F:hydrolase activity, acting on acid anhydrides, in phosphorus-containing anhydrides"/>
    <property type="evidence" value="ECO:0007669"/>
    <property type="project" value="InterPro"/>
</dbReference>
<name>A0A8S9ZWG5_9BILA</name>
<gene>
    <name evidence="8" type="ORF">Mgra_00003257</name>
</gene>
<dbReference type="InterPro" id="IPR015797">
    <property type="entry name" value="NUDIX_hydrolase-like_dom_sf"/>
</dbReference>
<reference evidence="8" key="1">
    <citation type="journal article" date="2020" name="Ecol. Evol.">
        <title>Genome structure and content of the rice root-knot nematode (Meloidogyne graminicola).</title>
        <authorList>
            <person name="Phan N.T."/>
            <person name="Danchin E.G.J."/>
            <person name="Klopp C."/>
            <person name="Perfus-Barbeoch L."/>
            <person name="Kozlowski D.K."/>
            <person name="Koutsovoulos G.D."/>
            <person name="Lopez-Roques C."/>
            <person name="Bouchez O."/>
            <person name="Zahm M."/>
            <person name="Besnard G."/>
            <person name="Bellafiore S."/>
        </authorList>
    </citation>
    <scope>NUCLEOTIDE SEQUENCE</scope>
    <source>
        <strain evidence="8">VN-18</strain>
    </source>
</reference>
<evidence type="ECO:0000313" key="9">
    <source>
        <dbReference type="Proteomes" id="UP000605970"/>
    </source>
</evidence>
<dbReference type="OrthoDB" id="1695362at2759"/>
<evidence type="ECO:0000256" key="5">
    <source>
        <dbReference type="ARBA" id="ARBA00022801"/>
    </source>
</evidence>
<comment type="similarity">
    <text evidence="3">Belongs to the Nudix hydrolase family.</text>
</comment>
<sequence>MILHILGSTAKFMPNSYVFPGGIIDPTDFKFPIEKTNFDKINQNSIINLGLENDFSLRICAVREMFEESGLLLITDKEGKQSELLSIAENKDLFEWRKKIIINPNLFSQLFSINRKMDIASLIPWANWLTPFGEFHKRFNTIFFILPIFNCPKVIYCINEMINALWDEIIQIIEKGVNGKVSLPPPQFYELSRLQLICKNIEQIKHLKDFTNINRITPHIFKIEGYQGIHINILPGDYLYNNSICDFKPTTTLSANELLPPYTKKKNQFIEF</sequence>
<evidence type="ECO:0000256" key="4">
    <source>
        <dbReference type="ARBA" id="ARBA00022723"/>
    </source>
</evidence>
<organism evidence="8 9">
    <name type="scientific">Meloidogyne graminicola</name>
    <dbReference type="NCBI Taxonomy" id="189291"/>
    <lineage>
        <taxon>Eukaryota</taxon>
        <taxon>Metazoa</taxon>
        <taxon>Ecdysozoa</taxon>
        <taxon>Nematoda</taxon>
        <taxon>Chromadorea</taxon>
        <taxon>Rhabditida</taxon>
        <taxon>Tylenchina</taxon>
        <taxon>Tylenchomorpha</taxon>
        <taxon>Tylenchoidea</taxon>
        <taxon>Meloidogynidae</taxon>
        <taxon>Meloidogyninae</taxon>
        <taxon>Meloidogyne</taxon>
    </lineage>
</organism>
<dbReference type="Proteomes" id="UP000605970">
    <property type="component" value="Unassembled WGS sequence"/>
</dbReference>
<keyword evidence="4" id="KW-0479">Metal-binding</keyword>